<organism evidence="10 11">
    <name type="scientific">Geoalkalibacter subterraneus</name>
    <dbReference type="NCBI Taxonomy" id="483547"/>
    <lineage>
        <taxon>Bacteria</taxon>
        <taxon>Pseudomonadati</taxon>
        <taxon>Thermodesulfobacteriota</taxon>
        <taxon>Desulfuromonadia</taxon>
        <taxon>Desulfuromonadales</taxon>
        <taxon>Geoalkalibacteraceae</taxon>
        <taxon>Geoalkalibacter</taxon>
    </lineage>
</organism>
<dbReference type="Proteomes" id="UP000035036">
    <property type="component" value="Chromosome"/>
</dbReference>
<keyword evidence="3" id="KW-0479">Metal-binding</keyword>
<keyword evidence="6" id="KW-0802">TPR repeat</keyword>
<evidence type="ECO:0000256" key="5">
    <source>
        <dbReference type="ARBA" id="ARBA00023136"/>
    </source>
</evidence>
<dbReference type="SUPFAM" id="SSF48452">
    <property type="entry name" value="TPR-like"/>
    <property type="match status" value="2"/>
</dbReference>
<feature type="repeat" description="TPR" evidence="6">
    <location>
        <begin position="119"/>
        <end position="152"/>
    </location>
</feature>
<dbReference type="PANTHER" id="PTHR12558">
    <property type="entry name" value="CELL DIVISION CYCLE 16,23,27"/>
    <property type="match status" value="1"/>
</dbReference>
<keyword evidence="1" id="KW-1003">Cell membrane</keyword>
<feature type="domain" description="Lipopolysaccharide assembly protein A" evidence="8">
    <location>
        <begin position="23"/>
        <end position="83"/>
    </location>
</feature>
<evidence type="ECO:0000313" key="10">
    <source>
        <dbReference type="EMBL" id="AJF05594.1"/>
    </source>
</evidence>
<dbReference type="AlphaFoldDB" id="A0A0B5FLT6"/>
<keyword evidence="11" id="KW-1185">Reference proteome</keyword>
<keyword evidence="2 7" id="KW-0812">Transmembrane</keyword>
<evidence type="ECO:0000256" key="1">
    <source>
        <dbReference type="ARBA" id="ARBA00022475"/>
    </source>
</evidence>
<dbReference type="Pfam" id="PF18073">
    <property type="entry name" value="Zn_ribbon_LapB"/>
    <property type="match status" value="1"/>
</dbReference>
<dbReference type="SMART" id="SM00028">
    <property type="entry name" value="TPR"/>
    <property type="match status" value="6"/>
</dbReference>
<evidence type="ECO:0000313" key="11">
    <source>
        <dbReference type="Proteomes" id="UP000035036"/>
    </source>
</evidence>
<name>A0A0B5FLT6_9BACT</name>
<evidence type="ECO:0000256" key="7">
    <source>
        <dbReference type="SAM" id="Phobius"/>
    </source>
</evidence>
<dbReference type="Pfam" id="PF06305">
    <property type="entry name" value="LapA_dom"/>
    <property type="match status" value="1"/>
</dbReference>
<dbReference type="HOGENOM" id="CLU_586220_0_0_7"/>
<protein>
    <submittedName>
        <fullName evidence="10">Uncharacterized protein</fullName>
    </submittedName>
</protein>
<keyword evidence="5 7" id="KW-0472">Membrane</keyword>
<dbReference type="Pfam" id="PF13181">
    <property type="entry name" value="TPR_8"/>
    <property type="match status" value="1"/>
</dbReference>
<evidence type="ECO:0000256" key="2">
    <source>
        <dbReference type="ARBA" id="ARBA00022692"/>
    </source>
</evidence>
<evidence type="ECO:0000259" key="9">
    <source>
        <dbReference type="Pfam" id="PF18073"/>
    </source>
</evidence>
<feature type="repeat" description="TPR" evidence="6">
    <location>
        <begin position="153"/>
        <end position="186"/>
    </location>
</feature>
<sequence length="452" mass="51830">MTLMTFLLLIIFFLSFFIYFSNLNPQTVTIYYLAGESFSASAAFIVIGALLIGLFLGSMAYGYGMLSTRMRDWRKDRHYKKTREISAMYREGVGRLLSGDLKKARVLLQKTLDKDPKRVDTQIAMATLCLQEGQSEEALKWLNRARELEPKSLEVLFKLAATLEELGRDDEAEQIYKEILNIDKDNRKAIRGVRDLAMKTERWLEALELQKRLLKAMQGSPRIADEKKKLLYIKYEVAHQQLEAGEIDTAKSEFNDVISQDPEFVPARVSLGDALHQQGKIEEAARIWQDGYRRLHKGIFLARLEDLYLEAEDPATLLNFYRNAMSQDANDVILRLYYAKLCLRLEMVDEAGEQIFAIESSGSEHPLVHFLAAEVHRRRKRTDEALEEYRMAMGMGGRMEVSYECEACGEIFGEWLSRCRECGAWGTLGLSGRSALANVKPVEMREIYHGEQ</sequence>
<dbReference type="InterPro" id="IPR011990">
    <property type="entry name" value="TPR-like_helical_dom_sf"/>
</dbReference>
<feature type="transmembrane region" description="Helical" evidence="7">
    <location>
        <begin position="41"/>
        <end position="66"/>
    </location>
</feature>
<accession>A0A0B5FLT6</accession>
<dbReference type="Gene3D" id="1.25.40.10">
    <property type="entry name" value="Tetratricopeptide repeat domain"/>
    <property type="match status" value="2"/>
</dbReference>
<gene>
    <name evidence="10" type="ORF">GSUB_02065</name>
</gene>
<dbReference type="PROSITE" id="PS50005">
    <property type="entry name" value="TPR"/>
    <property type="match status" value="2"/>
</dbReference>
<reference evidence="10 11" key="1">
    <citation type="journal article" date="2015" name="Genome Announc.">
        <title>Genomes of Geoalkalibacter ferrihydriticus Z-0531T and Geoalkalibacter subterraneus Red1T, Two Haloalkaliphilic Metal-Reducing Deltaproteobacteria.</title>
        <authorList>
            <person name="Badalamenti J.P."/>
            <person name="Krajmalnik-Brown R."/>
            <person name="Torres C.I."/>
            <person name="Bond D.R."/>
        </authorList>
    </citation>
    <scope>NUCLEOTIDE SEQUENCE [LARGE SCALE GENOMIC DNA]</scope>
    <source>
        <strain evidence="10 11">Red1</strain>
    </source>
</reference>
<dbReference type="PANTHER" id="PTHR12558:SF13">
    <property type="entry name" value="CELL DIVISION CYCLE PROTEIN 27 HOMOLOG"/>
    <property type="match status" value="1"/>
</dbReference>
<evidence type="ECO:0000259" key="8">
    <source>
        <dbReference type="Pfam" id="PF06305"/>
    </source>
</evidence>
<dbReference type="InterPro" id="IPR019734">
    <property type="entry name" value="TPR_rpt"/>
</dbReference>
<dbReference type="InterPro" id="IPR010445">
    <property type="entry name" value="LapA_dom"/>
</dbReference>
<dbReference type="InterPro" id="IPR041166">
    <property type="entry name" value="Rubredoxin_2"/>
</dbReference>
<dbReference type="RefSeq" id="WP_040198976.1">
    <property type="nucleotide sequence ID" value="NZ_CP010311.1"/>
</dbReference>
<dbReference type="Pfam" id="PF14559">
    <property type="entry name" value="TPR_19"/>
    <property type="match status" value="2"/>
</dbReference>
<evidence type="ECO:0000256" key="4">
    <source>
        <dbReference type="ARBA" id="ARBA00022989"/>
    </source>
</evidence>
<proteinExistence type="predicted"/>
<dbReference type="GO" id="GO:0046872">
    <property type="term" value="F:metal ion binding"/>
    <property type="evidence" value="ECO:0007669"/>
    <property type="project" value="UniProtKB-KW"/>
</dbReference>
<dbReference type="STRING" id="483547.GSUB_02065"/>
<evidence type="ECO:0000256" key="6">
    <source>
        <dbReference type="PROSITE-ProRule" id="PRU00339"/>
    </source>
</evidence>
<dbReference type="EMBL" id="CP010311">
    <property type="protein sequence ID" value="AJF05594.1"/>
    <property type="molecule type" value="Genomic_DNA"/>
</dbReference>
<dbReference type="OrthoDB" id="9761222at2"/>
<evidence type="ECO:0000256" key="3">
    <source>
        <dbReference type="ARBA" id="ARBA00022723"/>
    </source>
</evidence>
<dbReference type="KEGG" id="gsb:GSUB_02065"/>
<dbReference type="GO" id="GO:0005886">
    <property type="term" value="C:plasma membrane"/>
    <property type="evidence" value="ECO:0007669"/>
    <property type="project" value="InterPro"/>
</dbReference>
<keyword evidence="4 7" id="KW-1133">Transmembrane helix</keyword>
<feature type="domain" description="LapB rubredoxin metal binding" evidence="9">
    <location>
        <begin position="403"/>
        <end position="428"/>
    </location>
</feature>